<dbReference type="Pfam" id="PF02852">
    <property type="entry name" value="Pyr_redox_dim"/>
    <property type="match status" value="1"/>
</dbReference>
<evidence type="ECO:0000256" key="2">
    <source>
        <dbReference type="ARBA" id="ARBA00006442"/>
    </source>
</evidence>
<evidence type="ECO:0000256" key="5">
    <source>
        <dbReference type="ARBA" id="ARBA00022827"/>
    </source>
</evidence>
<keyword evidence="4" id="KW-0285">Flavoprotein</keyword>
<dbReference type="Proteomes" id="UP000830055">
    <property type="component" value="Chromosome"/>
</dbReference>
<dbReference type="PRINTS" id="PR00368">
    <property type="entry name" value="FADPNR"/>
</dbReference>
<dbReference type="EMBL" id="AP025516">
    <property type="protein sequence ID" value="BDD88097.1"/>
    <property type="molecule type" value="Genomic_DNA"/>
</dbReference>
<evidence type="ECO:0000259" key="7">
    <source>
        <dbReference type="Pfam" id="PF07992"/>
    </source>
</evidence>
<comment type="cofactor">
    <cofactor evidence="1">
        <name>FAD</name>
        <dbReference type="ChEBI" id="CHEBI:57692"/>
    </cofactor>
</comment>
<accession>A0ABN6M9I8</accession>
<dbReference type="Gene3D" id="3.50.50.60">
    <property type="entry name" value="FAD/NAD(P)-binding domain"/>
    <property type="match status" value="2"/>
</dbReference>
<dbReference type="InterPro" id="IPR050260">
    <property type="entry name" value="FAD-bd_OxRdtase"/>
</dbReference>
<comment type="similarity">
    <text evidence="2">Belongs to the FAD-dependent oxidoreductase family.</text>
</comment>
<evidence type="ECO:0000256" key="4">
    <source>
        <dbReference type="ARBA" id="ARBA00022630"/>
    </source>
</evidence>
<dbReference type="PANTHER" id="PTHR43429">
    <property type="entry name" value="PYRIDINE NUCLEOTIDE-DISULFIDE OXIDOREDUCTASE DOMAIN-CONTAINING"/>
    <property type="match status" value="1"/>
</dbReference>
<evidence type="ECO:0000256" key="3">
    <source>
        <dbReference type="ARBA" id="ARBA00009130"/>
    </source>
</evidence>
<feature type="domain" description="Pyridine nucleotide-disulphide oxidoreductase dimerisation" evidence="6">
    <location>
        <begin position="283"/>
        <end position="384"/>
    </location>
</feature>
<dbReference type="InterPro" id="IPR023753">
    <property type="entry name" value="FAD/NAD-binding_dom"/>
</dbReference>
<dbReference type="PANTHER" id="PTHR43429:SF3">
    <property type="entry name" value="NITRITE REDUCTASE [NAD(P)H]"/>
    <property type="match status" value="1"/>
</dbReference>
<dbReference type="Gene3D" id="3.30.390.30">
    <property type="match status" value="1"/>
</dbReference>
<protein>
    <submittedName>
        <fullName evidence="8">NADH oxidase</fullName>
    </submittedName>
</protein>
<proteinExistence type="inferred from homology"/>
<evidence type="ECO:0000313" key="9">
    <source>
        <dbReference type="Proteomes" id="UP000830055"/>
    </source>
</evidence>
<name>A0ABN6M9I8_9BACT</name>
<evidence type="ECO:0000313" key="8">
    <source>
        <dbReference type="EMBL" id="BDD88097.1"/>
    </source>
</evidence>
<dbReference type="InterPro" id="IPR036188">
    <property type="entry name" value="FAD/NAD-bd_sf"/>
</dbReference>
<organism evidence="8 9">
    <name type="scientific">Desulfofustis limnaeus</name>
    <dbReference type="NCBI Taxonomy" id="2740163"/>
    <lineage>
        <taxon>Bacteria</taxon>
        <taxon>Pseudomonadati</taxon>
        <taxon>Thermodesulfobacteriota</taxon>
        <taxon>Desulfobulbia</taxon>
        <taxon>Desulfobulbales</taxon>
        <taxon>Desulfocapsaceae</taxon>
        <taxon>Desulfofustis</taxon>
    </lineage>
</organism>
<sequence length="407" mass="42758">MPHVVAGLVTGSSIVVPDKMLAGAGVAVVRDEVSSVDRAERMVTTVSGATFSYDKLYLATGASPFVPPIEGHDLHGVVTLRGLPDAEKIRELIGTATPKRIVCIGAGFISMEVASLLVALHGSRCDVTVVELLDRPLPLMLDGDMAAEVRDYLEEKGIRLLTGEKVARLVGRDGRVGGAALASGTVLDADIVFMNVGVRPNTALAESIGLEMGRFGIKVNGYQETSDPDILAGGDCVEKINVITGKPTPGQLRGPAVVQGRLAAKRLAGYDIAFPGVVDAGGCKMFDMTIAATGLTEERAVQEGIATVSGVVESRSKHAMIPGVRPWKIKLVFNRENQRLIGGQIVAYDVAPAREIDAVSAFILGGKTIRDLTTFTSACNPDISSEPSAEPITIAAEQALQKVGKTH</sequence>
<dbReference type="InterPro" id="IPR016156">
    <property type="entry name" value="FAD/NAD-linked_Rdtase_dimer_sf"/>
</dbReference>
<keyword evidence="5" id="KW-0274">FAD</keyword>
<dbReference type="SUPFAM" id="SSF51905">
    <property type="entry name" value="FAD/NAD(P)-binding domain"/>
    <property type="match status" value="1"/>
</dbReference>
<evidence type="ECO:0000259" key="6">
    <source>
        <dbReference type="Pfam" id="PF02852"/>
    </source>
</evidence>
<comment type="similarity">
    <text evidence="3">Belongs to the class-III pyridine nucleotide-disulfide oxidoreductase family.</text>
</comment>
<evidence type="ECO:0000256" key="1">
    <source>
        <dbReference type="ARBA" id="ARBA00001974"/>
    </source>
</evidence>
<dbReference type="Pfam" id="PF07992">
    <property type="entry name" value="Pyr_redox_2"/>
    <property type="match status" value="1"/>
</dbReference>
<gene>
    <name evidence="8" type="ORF">DPPLL_24620</name>
</gene>
<feature type="domain" description="FAD/NAD(P)-binding" evidence="7">
    <location>
        <begin position="26"/>
        <end position="241"/>
    </location>
</feature>
<reference evidence="8 9" key="1">
    <citation type="submission" date="2022-01" db="EMBL/GenBank/DDBJ databases">
        <title>Desulfofustis limnae sp. nov., a novel mesophilic sulfate-reducing bacterium isolated from marsh soil.</title>
        <authorList>
            <person name="Watanabe M."/>
            <person name="Takahashi A."/>
            <person name="Kojima H."/>
            <person name="Fukui M."/>
        </authorList>
    </citation>
    <scope>NUCLEOTIDE SEQUENCE [LARGE SCALE GENOMIC DNA]</scope>
    <source>
        <strain evidence="8 9">PPLL</strain>
    </source>
</reference>
<dbReference type="SUPFAM" id="SSF55424">
    <property type="entry name" value="FAD/NAD-linked reductases, dimerisation (C-terminal) domain"/>
    <property type="match status" value="1"/>
</dbReference>
<dbReference type="InterPro" id="IPR004099">
    <property type="entry name" value="Pyr_nucl-diS_OxRdtase_dimer"/>
</dbReference>
<dbReference type="PRINTS" id="PR00469">
    <property type="entry name" value="PNDRDTASEII"/>
</dbReference>
<keyword evidence="9" id="KW-1185">Reference proteome</keyword>